<accession>A0A9W7A3P3</accession>
<organism evidence="2 3">
    <name type="scientific">Triparma laevis f. longispina</name>
    <dbReference type="NCBI Taxonomy" id="1714387"/>
    <lineage>
        <taxon>Eukaryota</taxon>
        <taxon>Sar</taxon>
        <taxon>Stramenopiles</taxon>
        <taxon>Ochrophyta</taxon>
        <taxon>Bolidophyceae</taxon>
        <taxon>Parmales</taxon>
        <taxon>Triparmaceae</taxon>
        <taxon>Triparma</taxon>
    </lineage>
</organism>
<comment type="caution">
    <text evidence="2">The sequence shown here is derived from an EMBL/GenBank/DDBJ whole genome shotgun (WGS) entry which is preliminary data.</text>
</comment>
<dbReference type="EMBL" id="BRXW01000507">
    <property type="protein sequence ID" value="GMH61389.1"/>
    <property type="molecule type" value="Genomic_DNA"/>
</dbReference>
<dbReference type="Proteomes" id="UP001165122">
    <property type="component" value="Unassembled WGS sequence"/>
</dbReference>
<sequence length="320" mass="35792">MWSGLGARPSLDSAASVSGSGSFAYTPSNSLDSASTVTVYARGDQPKPRPSRKTFSAVQKSNQSPQELLEHLRIQQSFSATSFNSMRSLPSNLKNGSVSRVMSDQLRKVKEQKYTGPKKKFSPMPNMFSYPAHEFNGEPATDNPNASFLSRRGGEKGLKPFLPSGSARALKHESLMPQPKAPSTYPYSSSPYDEANRYWQEQKQIDNSKILHGEFKSSGVQKVNSEKISYLPTIAKLLYKKILADWESSNFEVLTMYDSEVEMKFQADTVDSFNALYNYMEVMAETDGVVIGGEMKRDKDNWAVREEKGGVDWICFKFLC</sequence>
<dbReference type="PANTHER" id="PTHR40430">
    <property type="entry name" value="T. BRUCEI SPP.-SPECIFIC PROTEIN"/>
    <property type="match status" value="1"/>
</dbReference>
<feature type="compositionally biased region" description="Polar residues" evidence="1">
    <location>
        <begin position="25"/>
        <end position="38"/>
    </location>
</feature>
<dbReference type="PANTHER" id="PTHR40430:SF1">
    <property type="entry name" value="T. BRUCEI SPP.-SPECIFIC PROTEIN"/>
    <property type="match status" value="1"/>
</dbReference>
<name>A0A9W7A3P3_9STRA</name>
<evidence type="ECO:0000256" key="1">
    <source>
        <dbReference type="SAM" id="MobiDB-lite"/>
    </source>
</evidence>
<gene>
    <name evidence="2" type="ORF">TrLO_g8735</name>
</gene>
<dbReference type="OrthoDB" id="311377at2759"/>
<reference evidence="3" key="1">
    <citation type="journal article" date="2023" name="Commun. Biol.">
        <title>Genome analysis of Parmales, the sister group of diatoms, reveals the evolutionary specialization of diatoms from phago-mixotrophs to photoautotrophs.</title>
        <authorList>
            <person name="Ban H."/>
            <person name="Sato S."/>
            <person name="Yoshikawa S."/>
            <person name="Yamada K."/>
            <person name="Nakamura Y."/>
            <person name="Ichinomiya M."/>
            <person name="Sato N."/>
            <person name="Blanc-Mathieu R."/>
            <person name="Endo H."/>
            <person name="Kuwata A."/>
            <person name="Ogata H."/>
        </authorList>
    </citation>
    <scope>NUCLEOTIDE SEQUENCE [LARGE SCALE GENOMIC DNA]</scope>
    <source>
        <strain evidence="3">NIES 3700</strain>
    </source>
</reference>
<evidence type="ECO:0000313" key="3">
    <source>
        <dbReference type="Proteomes" id="UP001165122"/>
    </source>
</evidence>
<feature type="compositionally biased region" description="Polar residues" evidence="1">
    <location>
        <begin position="53"/>
        <end position="66"/>
    </location>
</feature>
<dbReference type="AlphaFoldDB" id="A0A9W7A3P3"/>
<keyword evidence="3" id="KW-1185">Reference proteome</keyword>
<protein>
    <submittedName>
        <fullName evidence="2">Uncharacterized protein</fullName>
    </submittedName>
</protein>
<feature type="region of interest" description="Disordered" evidence="1">
    <location>
        <begin position="25"/>
        <end position="66"/>
    </location>
</feature>
<proteinExistence type="predicted"/>
<evidence type="ECO:0000313" key="2">
    <source>
        <dbReference type="EMBL" id="GMH61389.1"/>
    </source>
</evidence>